<dbReference type="Proteomes" id="UP000070449">
    <property type="component" value="Unassembled WGS sequence"/>
</dbReference>
<protein>
    <submittedName>
        <fullName evidence="1">Uncharacterized protein</fullName>
    </submittedName>
</protein>
<reference evidence="1 2" key="1">
    <citation type="submission" date="2015-02" db="EMBL/GenBank/DDBJ databases">
        <title>Improved understanding of the partial-nitritation anammox process through 23 genomes representing the majority of the microbial community.</title>
        <authorList>
            <person name="Speth D.R."/>
            <person name="In T Zandt M."/>
            <person name="Guerrero Cruz S."/>
            <person name="Jetten M.S."/>
            <person name="Dutilh B.E."/>
        </authorList>
    </citation>
    <scope>NUCLEOTIDE SEQUENCE [LARGE SCALE GENOMIC DNA]</scope>
    <source>
        <strain evidence="1">OLB21</strain>
    </source>
</reference>
<accession>A0A136KK47</accession>
<proteinExistence type="predicted"/>
<name>A0A136KK47_9BACT</name>
<organism evidence="1 2">
    <name type="scientific">candidate division WS6 bacterium OLB21</name>
    <dbReference type="NCBI Taxonomy" id="1617427"/>
    <lineage>
        <taxon>Bacteria</taxon>
        <taxon>Candidatus Dojkabacteria</taxon>
    </lineage>
</organism>
<evidence type="ECO:0000313" key="2">
    <source>
        <dbReference type="Proteomes" id="UP000070449"/>
    </source>
</evidence>
<dbReference type="EMBL" id="JYPD01000012">
    <property type="protein sequence ID" value="KXK09770.1"/>
    <property type="molecule type" value="Genomic_DNA"/>
</dbReference>
<evidence type="ECO:0000313" key="1">
    <source>
        <dbReference type="EMBL" id="KXK09770.1"/>
    </source>
</evidence>
<sequence>MGESDFDLQLPDEDRRAKILQEQAVSERKAYYESLPVYKHLPDSILSMIVNPLVADEAIDILIADHLAKTEGIGANRILTDEPNPDLITD</sequence>
<gene>
    <name evidence="1" type="ORF">UZ20_WS6002000338</name>
</gene>
<comment type="caution">
    <text evidence="1">The sequence shown here is derived from an EMBL/GenBank/DDBJ whole genome shotgun (WGS) entry which is preliminary data.</text>
</comment>
<dbReference type="AlphaFoldDB" id="A0A136KK47"/>